<keyword evidence="1" id="KW-0732">Signal</keyword>
<evidence type="ECO:0000256" key="1">
    <source>
        <dbReference type="SAM" id="SignalP"/>
    </source>
</evidence>
<gene>
    <name evidence="2" type="ORF">SAMN05216554_4526</name>
</gene>
<dbReference type="Proteomes" id="UP000198891">
    <property type="component" value="Unassembled WGS sequence"/>
</dbReference>
<evidence type="ECO:0000313" key="2">
    <source>
        <dbReference type="EMBL" id="SDZ54223.1"/>
    </source>
</evidence>
<evidence type="ECO:0000313" key="3">
    <source>
        <dbReference type="Proteomes" id="UP000198891"/>
    </source>
</evidence>
<organism evidence="2 3">
    <name type="scientific">Herbiconiux ginsengi</name>
    <dbReference type="NCBI Taxonomy" id="381665"/>
    <lineage>
        <taxon>Bacteria</taxon>
        <taxon>Bacillati</taxon>
        <taxon>Actinomycetota</taxon>
        <taxon>Actinomycetes</taxon>
        <taxon>Micrococcales</taxon>
        <taxon>Microbacteriaceae</taxon>
        <taxon>Herbiconiux</taxon>
    </lineage>
</organism>
<dbReference type="STRING" id="381665.SAMN05216554_4526"/>
<feature type="chain" id="PRO_5038894071" evidence="1">
    <location>
        <begin position="18"/>
        <end position="55"/>
    </location>
</feature>
<proteinExistence type="predicted"/>
<protein>
    <submittedName>
        <fullName evidence="2">Uncharacterized protein</fullName>
    </submittedName>
</protein>
<name>A0A1H3TVG0_9MICO</name>
<dbReference type="AlphaFoldDB" id="A0A1H3TVG0"/>
<reference evidence="2 3" key="1">
    <citation type="submission" date="2016-10" db="EMBL/GenBank/DDBJ databases">
        <authorList>
            <person name="de Groot N.N."/>
        </authorList>
    </citation>
    <scope>NUCLEOTIDE SEQUENCE [LARGE SCALE GENOMIC DNA]</scope>
    <source>
        <strain evidence="2 3">CGMCC 4.3491</strain>
    </source>
</reference>
<accession>A0A1H3TVG0</accession>
<sequence>MPLPIATAPLSASFVMALGCAAGTTRLVDDQNVRNLDTLVTTLPLPVSLSDPSDR</sequence>
<dbReference type="EMBL" id="FNPZ01000008">
    <property type="protein sequence ID" value="SDZ54223.1"/>
    <property type="molecule type" value="Genomic_DNA"/>
</dbReference>
<dbReference type="RefSeq" id="WP_175494525.1">
    <property type="nucleotide sequence ID" value="NZ_FNPZ01000008.1"/>
</dbReference>
<keyword evidence="3" id="KW-1185">Reference proteome</keyword>
<feature type="signal peptide" evidence="1">
    <location>
        <begin position="1"/>
        <end position="17"/>
    </location>
</feature>